<dbReference type="AlphaFoldDB" id="A0AAV9JH97"/>
<proteinExistence type="predicted"/>
<keyword evidence="1" id="KW-0732">Signal</keyword>
<accession>A0AAV9JH97</accession>
<feature type="signal peptide" evidence="1">
    <location>
        <begin position="1"/>
        <end position="18"/>
    </location>
</feature>
<evidence type="ECO:0000313" key="2">
    <source>
        <dbReference type="EMBL" id="KAK4544547.1"/>
    </source>
</evidence>
<comment type="caution">
    <text evidence="2">The sequence shown here is derived from an EMBL/GenBank/DDBJ whole genome shotgun (WGS) entry which is preliminary data.</text>
</comment>
<evidence type="ECO:0000313" key="3">
    <source>
        <dbReference type="Proteomes" id="UP001324427"/>
    </source>
</evidence>
<name>A0AAV9JH97_9PEZI</name>
<dbReference type="Proteomes" id="UP001324427">
    <property type="component" value="Unassembled WGS sequence"/>
</dbReference>
<organism evidence="2 3">
    <name type="scientific">Oleoguttula mirabilis</name>
    <dbReference type="NCBI Taxonomy" id="1507867"/>
    <lineage>
        <taxon>Eukaryota</taxon>
        <taxon>Fungi</taxon>
        <taxon>Dikarya</taxon>
        <taxon>Ascomycota</taxon>
        <taxon>Pezizomycotina</taxon>
        <taxon>Dothideomycetes</taxon>
        <taxon>Dothideomycetidae</taxon>
        <taxon>Mycosphaerellales</taxon>
        <taxon>Teratosphaeriaceae</taxon>
        <taxon>Oleoguttula</taxon>
    </lineage>
</organism>
<feature type="chain" id="PRO_5043653625" evidence="1">
    <location>
        <begin position="19"/>
        <end position="115"/>
    </location>
</feature>
<sequence>MRFFITAFLAATIVAVAARGIDTAAWSAASESQIESRAVAEPTPVQDDALYAQITPAPKLEAHEERGIFHVSVKTSAWRKFTSAVGNDAKHMASVLAQEAKHLESAIAHVIKDGE</sequence>
<gene>
    <name evidence="2" type="ORF">LTR36_004119</name>
</gene>
<protein>
    <submittedName>
        <fullName evidence="2">Uncharacterized protein</fullName>
    </submittedName>
</protein>
<evidence type="ECO:0000256" key="1">
    <source>
        <dbReference type="SAM" id="SignalP"/>
    </source>
</evidence>
<reference evidence="2 3" key="1">
    <citation type="submission" date="2021-11" db="EMBL/GenBank/DDBJ databases">
        <title>Black yeast isolated from Biological Soil Crust.</title>
        <authorList>
            <person name="Kurbessoian T."/>
        </authorList>
    </citation>
    <scope>NUCLEOTIDE SEQUENCE [LARGE SCALE GENOMIC DNA]</scope>
    <source>
        <strain evidence="2 3">CCFEE 5522</strain>
    </source>
</reference>
<dbReference type="EMBL" id="JAVFHQ010000024">
    <property type="protein sequence ID" value="KAK4544547.1"/>
    <property type="molecule type" value="Genomic_DNA"/>
</dbReference>
<keyword evidence="3" id="KW-1185">Reference proteome</keyword>